<gene>
    <name evidence="10" type="ORF">BAUCODRAFT_38096</name>
</gene>
<dbReference type="Proteomes" id="UP000011761">
    <property type="component" value="Unassembled WGS sequence"/>
</dbReference>
<dbReference type="InterPro" id="IPR011545">
    <property type="entry name" value="DEAD/DEAH_box_helicase_dom"/>
</dbReference>
<comment type="catalytic activity">
    <reaction evidence="6">
        <text>ATP + H2O = ADP + phosphate + H(+)</text>
        <dbReference type="Rhea" id="RHEA:13065"/>
        <dbReference type="ChEBI" id="CHEBI:15377"/>
        <dbReference type="ChEBI" id="CHEBI:15378"/>
        <dbReference type="ChEBI" id="CHEBI:30616"/>
        <dbReference type="ChEBI" id="CHEBI:43474"/>
        <dbReference type="ChEBI" id="CHEBI:456216"/>
        <dbReference type="EC" id="3.6.4.13"/>
    </reaction>
</comment>
<reference evidence="10 11" key="1">
    <citation type="journal article" date="2012" name="PLoS Pathog.">
        <title>Diverse lifestyles and strategies of plant pathogenesis encoded in the genomes of eighteen Dothideomycetes fungi.</title>
        <authorList>
            <person name="Ohm R.A."/>
            <person name="Feau N."/>
            <person name="Henrissat B."/>
            <person name="Schoch C.L."/>
            <person name="Horwitz B.A."/>
            <person name="Barry K.W."/>
            <person name="Condon B.J."/>
            <person name="Copeland A.C."/>
            <person name="Dhillon B."/>
            <person name="Glaser F."/>
            <person name="Hesse C.N."/>
            <person name="Kosti I."/>
            <person name="LaButti K."/>
            <person name="Lindquist E.A."/>
            <person name="Lucas S."/>
            <person name="Salamov A.A."/>
            <person name="Bradshaw R.E."/>
            <person name="Ciuffetti L."/>
            <person name="Hamelin R.C."/>
            <person name="Kema G.H.J."/>
            <person name="Lawrence C."/>
            <person name="Scott J.A."/>
            <person name="Spatafora J.W."/>
            <person name="Turgeon B.G."/>
            <person name="de Wit P.J.G.M."/>
            <person name="Zhong S."/>
            <person name="Goodwin S.B."/>
            <person name="Grigoriev I.V."/>
        </authorList>
    </citation>
    <scope>NUCLEOTIDE SEQUENCE [LARGE SCALE GENOMIC DNA]</scope>
    <source>
        <strain evidence="10 11">UAMH 10762</strain>
    </source>
</reference>
<dbReference type="Gene3D" id="3.40.50.300">
    <property type="entry name" value="P-loop containing nucleotide triphosphate hydrolases"/>
    <property type="match status" value="2"/>
</dbReference>
<dbReference type="GO" id="GO:0005524">
    <property type="term" value="F:ATP binding"/>
    <property type="evidence" value="ECO:0007669"/>
    <property type="project" value="UniProtKB-UniRule"/>
</dbReference>
<feature type="compositionally biased region" description="Acidic residues" evidence="7">
    <location>
        <begin position="763"/>
        <end position="778"/>
    </location>
</feature>
<feature type="region of interest" description="Disordered" evidence="7">
    <location>
        <begin position="171"/>
        <end position="270"/>
    </location>
</feature>
<dbReference type="SMART" id="SM00487">
    <property type="entry name" value="DEXDc"/>
    <property type="match status" value="1"/>
</dbReference>
<evidence type="ECO:0000256" key="7">
    <source>
        <dbReference type="SAM" id="MobiDB-lite"/>
    </source>
</evidence>
<dbReference type="GO" id="GO:0003724">
    <property type="term" value="F:RNA helicase activity"/>
    <property type="evidence" value="ECO:0007669"/>
    <property type="project" value="UniProtKB-EC"/>
</dbReference>
<feature type="region of interest" description="Disordered" evidence="7">
    <location>
        <begin position="306"/>
        <end position="326"/>
    </location>
</feature>
<feature type="compositionally biased region" description="Basic and acidic residues" evidence="7">
    <location>
        <begin position="308"/>
        <end position="326"/>
    </location>
</feature>
<protein>
    <recommendedName>
        <fullName evidence="6">ATP-dependent RNA helicase</fullName>
        <ecNumber evidence="6">3.6.4.13</ecNumber>
    </recommendedName>
</protein>
<feature type="region of interest" description="Disordered" evidence="7">
    <location>
        <begin position="697"/>
        <end position="717"/>
    </location>
</feature>
<evidence type="ECO:0000259" key="8">
    <source>
        <dbReference type="PROSITE" id="PS51192"/>
    </source>
</evidence>
<evidence type="ECO:0000313" key="11">
    <source>
        <dbReference type="Proteomes" id="UP000011761"/>
    </source>
</evidence>
<dbReference type="HOGENOM" id="CLU_003041_15_2_1"/>
<dbReference type="EMBL" id="KB445562">
    <property type="protein sequence ID" value="EMC92068.1"/>
    <property type="molecule type" value="Genomic_DNA"/>
</dbReference>
<feature type="region of interest" description="Disordered" evidence="7">
    <location>
        <begin position="1"/>
        <end position="155"/>
    </location>
</feature>
<dbReference type="PANTHER" id="PTHR24031">
    <property type="entry name" value="RNA HELICASE"/>
    <property type="match status" value="1"/>
</dbReference>
<dbReference type="KEGG" id="bcom:BAUCODRAFT_38096"/>
<keyword evidence="2 6" id="KW-0378">Hydrolase</keyword>
<feature type="domain" description="Helicase C-terminal" evidence="9">
    <location>
        <begin position="839"/>
        <end position="988"/>
    </location>
</feature>
<dbReference type="CDD" id="cd18787">
    <property type="entry name" value="SF2_C_DEAD"/>
    <property type="match status" value="1"/>
</dbReference>
<dbReference type="PROSITE" id="PS51194">
    <property type="entry name" value="HELICASE_CTER"/>
    <property type="match status" value="1"/>
</dbReference>
<evidence type="ECO:0000256" key="3">
    <source>
        <dbReference type="ARBA" id="ARBA00022806"/>
    </source>
</evidence>
<feature type="compositionally biased region" description="Low complexity" evidence="7">
    <location>
        <begin position="779"/>
        <end position="800"/>
    </location>
</feature>
<dbReference type="Pfam" id="PF00271">
    <property type="entry name" value="Helicase_C"/>
    <property type="match status" value="1"/>
</dbReference>
<dbReference type="SUPFAM" id="SSF52540">
    <property type="entry name" value="P-loop containing nucleoside triphosphate hydrolases"/>
    <property type="match status" value="2"/>
</dbReference>
<keyword evidence="5 6" id="KW-0694">RNA-binding</keyword>
<feature type="compositionally biased region" description="Basic and acidic residues" evidence="7">
    <location>
        <begin position="129"/>
        <end position="155"/>
    </location>
</feature>
<dbReference type="SMART" id="SM00490">
    <property type="entry name" value="HELICc"/>
    <property type="match status" value="1"/>
</dbReference>
<dbReference type="InterPro" id="IPR000629">
    <property type="entry name" value="RNA-helicase_DEAD-box_CS"/>
</dbReference>
<dbReference type="RefSeq" id="XP_007680333.1">
    <property type="nucleotide sequence ID" value="XM_007682143.1"/>
</dbReference>
<dbReference type="Pfam" id="PF00270">
    <property type="entry name" value="DEAD"/>
    <property type="match status" value="2"/>
</dbReference>
<evidence type="ECO:0000256" key="1">
    <source>
        <dbReference type="ARBA" id="ARBA00022741"/>
    </source>
</evidence>
<dbReference type="InterPro" id="IPR027417">
    <property type="entry name" value="P-loop_NTPase"/>
</dbReference>
<dbReference type="GeneID" id="19113432"/>
<keyword evidence="11" id="KW-1185">Reference proteome</keyword>
<evidence type="ECO:0000256" key="4">
    <source>
        <dbReference type="ARBA" id="ARBA00022840"/>
    </source>
</evidence>
<feature type="region of interest" description="Disordered" evidence="7">
    <location>
        <begin position="753"/>
        <end position="815"/>
    </location>
</feature>
<keyword evidence="3 6" id="KW-0347">Helicase</keyword>
<dbReference type="AlphaFoldDB" id="M2ML37"/>
<dbReference type="eggNOG" id="KOG0350">
    <property type="taxonomic scope" value="Eukaryota"/>
</dbReference>
<name>M2ML37_BAUPA</name>
<feature type="compositionally biased region" description="Polar residues" evidence="7">
    <location>
        <begin position="697"/>
        <end position="706"/>
    </location>
</feature>
<dbReference type="PROSITE" id="PS00039">
    <property type="entry name" value="DEAD_ATP_HELICASE"/>
    <property type="match status" value="1"/>
</dbReference>
<feature type="domain" description="Helicase ATP-binding" evidence="8">
    <location>
        <begin position="418"/>
        <end position="685"/>
    </location>
</feature>
<dbReference type="GO" id="GO:0003723">
    <property type="term" value="F:RNA binding"/>
    <property type="evidence" value="ECO:0007669"/>
    <property type="project" value="UniProtKB-UniRule"/>
</dbReference>
<dbReference type="InterPro" id="IPR014001">
    <property type="entry name" value="Helicase_ATP-bd"/>
</dbReference>
<dbReference type="InterPro" id="IPR001650">
    <property type="entry name" value="Helicase_C-like"/>
</dbReference>
<dbReference type="OMA" id="HLEWLVI"/>
<feature type="compositionally biased region" description="Basic and acidic residues" evidence="7">
    <location>
        <begin position="707"/>
        <end position="717"/>
    </location>
</feature>
<evidence type="ECO:0000313" key="10">
    <source>
        <dbReference type="EMBL" id="EMC92068.1"/>
    </source>
</evidence>
<sequence>MAALYKRYVPPKPSVPTAASTASVKDPTKTAPVQKDVPLSVQPEKKRKRERSEQETTERKAKKLRKKGIEAPVESVLQTQKAEKAAKPVNSAPPPQQNGPEPLSAPEAVDSHAGTDFASIKQGQKRHRLEKEARKARIKAEKAAKGAGHVAEKAEAVPGAADAEVVAAVNGARGHTGRRSDGAQQLDVVESESANSANSRKRRREDIERDTNDFQLQDSTGDDLAGRSLGKPTNSIPPIEQLADKQSQLVHDVDEPMRATTTDPRSAMLKKRRHKLEAVLEQSSDDPAIESEQTLKHKAVLNKFQKATKHDPHEGPQTKDTVEQRSNDNVILRDLVPLPQPEKAPTPDFKPGFSALPPWLANPTFIPSNSMRSFFETGLEEPTVTHLAGLGFQSALPVQHALIPLLLPPGMPGARFRPGTQPVLPDLAVSAATGSGKTIAYLLPIMAALKRRPVAGKLRALVVVPTRELVAQVADVAASLASAEHLGGLAVGTATGAGKLKGEQERLVRQSQRYDPEAYAEAMKMAQKRNYPPSQEDDGFDDYINAAEREDSRDVQRMNDAISARIDHVPVYGSAVDVLICTPGRLLEHMSSTLGFTLAHLEWLVLDEADKLLDTQYHGFLERVNDEILRPRSAEEQDARETYLRSRSLWDEQRERRVRKVLLSATMTRDISKLIALKLHRPQLLVVSGQAGDVQATATADASTNDQDVRGTGDHFELPPTLTEFCIPVGDGSEKPLFLVKLLEQRILPNSGLHDASTKYVPEPEDAEDSVDSSDDDSSVVSDSSSSVSSTSEGSESGSDQDMNAPGSSDEQGEADATIQLASMHPARAALLGNKPGTSLDRDSIPTVLVFASSNESAHRLSHLLRKLQPAWSSLITTLTRTQSTKRKSSNTLNDKPSITIATDRAARGLDHLAQRNITHVIQYDVPRSVESYVHRVGRTARAGRLGEAWTLYTHTEARWFLHEVARATPIRRAQAVEKVKLDEFEKELSLRYREVLEAMRQEVFAGSRK</sequence>
<organism evidence="10 11">
    <name type="scientific">Baudoinia panamericana (strain UAMH 10762)</name>
    <name type="common">Angels' share fungus</name>
    <name type="synonym">Baudoinia compniacensis (strain UAMH 10762)</name>
    <dbReference type="NCBI Taxonomy" id="717646"/>
    <lineage>
        <taxon>Eukaryota</taxon>
        <taxon>Fungi</taxon>
        <taxon>Dikarya</taxon>
        <taxon>Ascomycota</taxon>
        <taxon>Pezizomycotina</taxon>
        <taxon>Dothideomycetes</taxon>
        <taxon>Dothideomycetidae</taxon>
        <taxon>Mycosphaerellales</taxon>
        <taxon>Teratosphaeriaceae</taxon>
        <taxon>Baudoinia</taxon>
    </lineage>
</organism>
<keyword evidence="4 6" id="KW-0067">ATP-binding</keyword>
<proteinExistence type="inferred from homology"/>
<dbReference type="EC" id="3.6.4.13" evidence="6"/>
<evidence type="ECO:0000256" key="6">
    <source>
        <dbReference type="RuleBase" id="RU365068"/>
    </source>
</evidence>
<dbReference type="GO" id="GO:0016787">
    <property type="term" value="F:hydrolase activity"/>
    <property type="evidence" value="ECO:0007669"/>
    <property type="project" value="UniProtKB-KW"/>
</dbReference>
<dbReference type="CDD" id="cd17956">
    <property type="entry name" value="DEADc_DDX51"/>
    <property type="match status" value="1"/>
</dbReference>
<comment type="function">
    <text evidence="6">RNA helicase.</text>
</comment>
<comment type="similarity">
    <text evidence="6">Belongs to the DEAD box helicase family.</text>
</comment>
<evidence type="ECO:0000256" key="2">
    <source>
        <dbReference type="ARBA" id="ARBA00022801"/>
    </source>
</evidence>
<dbReference type="STRING" id="717646.M2ML37"/>
<dbReference type="PROSITE" id="PS51192">
    <property type="entry name" value="HELICASE_ATP_BIND_1"/>
    <property type="match status" value="1"/>
</dbReference>
<evidence type="ECO:0000259" key="9">
    <source>
        <dbReference type="PROSITE" id="PS51194"/>
    </source>
</evidence>
<evidence type="ECO:0000256" key="5">
    <source>
        <dbReference type="ARBA" id="ARBA00022884"/>
    </source>
</evidence>
<accession>M2ML37</accession>
<keyword evidence="1 6" id="KW-0547">Nucleotide-binding</keyword>
<comment type="domain">
    <text evidence="6">The Q motif is unique to and characteristic of the DEAD box family of RNA helicases and controls ATP binding and hydrolysis.</text>
</comment>
<dbReference type="OrthoDB" id="3370at2759"/>
<feature type="compositionally biased region" description="Basic and acidic residues" evidence="7">
    <location>
        <begin position="50"/>
        <end position="59"/>
    </location>
</feature>